<dbReference type="PANTHER" id="PTHR46340">
    <property type="entry name" value="UBX DOMAIN-CONTAINING PROTEIN 1"/>
    <property type="match status" value="1"/>
</dbReference>
<dbReference type="InterPro" id="IPR001012">
    <property type="entry name" value="UBX_dom"/>
</dbReference>
<dbReference type="GO" id="GO:0005737">
    <property type="term" value="C:cytoplasm"/>
    <property type="evidence" value="ECO:0007669"/>
    <property type="project" value="UniProtKB-SubCell"/>
</dbReference>
<comment type="subcellular location">
    <subcellularLocation>
        <location evidence="1">Cytoplasm</location>
    </subcellularLocation>
</comment>
<feature type="compositionally biased region" description="Low complexity" evidence="4">
    <location>
        <begin position="49"/>
        <end position="58"/>
    </location>
</feature>
<dbReference type="Gene3D" id="1.10.8.10">
    <property type="entry name" value="DNA helicase RuvA subunit, C-terminal domain"/>
    <property type="match status" value="1"/>
</dbReference>
<proteinExistence type="predicted"/>
<dbReference type="SUPFAM" id="SSF46934">
    <property type="entry name" value="UBA-like"/>
    <property type="match status" value="1"/>
</dbReference>
<dbReference type="Gene3D" id="3.10.20.90">
    <property type="entry name" value="Phosphatidylinositol 3-kinase Catalytic Subunit, Chain A, domain 1"/>
    <property type="match status" value="1"/>
</dbReference>
<evidence type="ECO:0000259" key="5">
    <source>
        <dbReference type="PROSITE" id="PS50030"/>
    </source>
</evidence>
<dbReference type="InterPro" id="IPR029071">
    <property type="entry name" value="Ubiquitin-like_domsf"/>
</dbReference>
<feature type="compositionally biased region" description="Polar residues" evidence="4">
    <location>
        <begin position="227"/>
        <end position="238"/>
    </location>
</feature>
<organism evidence="7 8">
    <name type="scientific">Pyrenophora tritici-repentis</name>
    <dbReference type="NCBI Taxonomy" id="45151"/>
    <lineage>
        <taxon>Eukaryota</taxon>
        <taxon>Fungi</taxon>
        <taxon>Dikarya</taxon>
        <taxon>Ascomycota</taxon>
        <taxon>Pezizomycotina</taxon>
        <taxon>Dothideomycetes</taxon>
        <taxon>Pleosporomycetidae</taxon>
        <taxon>Pleosporales</taxon>
        <taxon>Pleosporineae</taxon>
        <taxon>Pleosporaceae</taxon>
        <taxon>Pyrenophora</taxon>
    </lineage>
</organism>
<dbReference type="InterPro" id="IPR009060">
    <property type="entry name" value="UBA-like_sf"/>
</dbReference>
<keyword evidence="2" id="KW-0963">Cytoplasm</keyword>
<dbReference type="PANTHER" id="PTHR46340:SF1">
    <property type="entry name" value="UBX DOMAIN-CONTAINING PROTEIN 1"/>
    <property type="match status" value="1"/>
</dbReference>
<dbReference type="AlphaFoldDB" id="A0A922N6J0"/>
<accession>A0A922N6J0</accession>
<feature type="region of interest" description="Disordered" evidence="4">
    <location>
        <begin position="46"/>
        <end position="74"/>
    </location>
</feature>
<reference evidence="8" key="1">
    <citation type="journal article" date="2022" name="Microb. Genom.">
        <title>A global pangenome for the wheat fungal pathogen Pyrenophora tritici-repentis and prediction of effector protein structural homology.</title>
        <authorList>
            <person name="Moolhuijzen P.M."/>
            <person name="See P.T."/>
            <person name="Shi G."/>
            <person name="Powell H.R."/>
            <person name="Cockram J."/>
            <person name="Jorgensen L.N."/>
            <person name="Benslimane H."/>
            <person name="Strelkov S.E."/>
            <person name="Turner J."/>
            <person name="Liu Z."/>
            <person name="Moffat C.S."/>
        </authorList>
    </citation>
    <scope>NUCLEOTIDE SEQUENCE [LARGE SCALE GENOMIC DNA]</scope>
</reference>
<evidence type="ECO:0000256" key="3">
    <source>
        <dbReference type="ARBA" id="ARBA00023054"/>
    </source>
</evidence>
<evidence type="ECO:0000256" key="1">
    <source>
        <dbReference type="ARBA" id="ARBA00004496"/>
    </source>
</evidence>
<dbReference type="InterPro" id="IPR013087">
    <property type="entry name" value="Znf_C2H2_type"/>
</dbReference>
<feature type="domain" description="UBA" evidence="5">
    <location>
        <begin position="1"/>
        <end position="39"/>
    </location>
</feature>
<keyword evidence="8" id="KW-1185">Reference proteome</keyword>
<dbReference type="Pfam" id="PF22562">
    <property type="entry name" value="UBA_7"/>
    <property type="match status" value="1"/>
</dbReference>
<dbReference type="PROSITE" id="PS00028">
    <property type="entry name" value="ZINC_FINGER_C2H2_1"/>
    <property type="match status" value="1"/>
</dbReference>
<dbReference type="GO" id="GO:0005634">
    <property type="term" value="C:nucleus"/>
    <property type="evidence" value="ECO:0007669"/>
    <property type="project" value="TreeGrafter"/>
</dbReference>
<name>A0A922N6J0_9PLEO</name>
<protein>
    <submittedName>
        <fullName evidence="7">Ubx domain-containing protein</fullName>
    </submittedName>
</protein>
<dbReference type="Pfam" id="PF24560">
    <property type="entry name" value="zf-C2H2_OTU1_C"/>
    <property type="match status" value="1"/>
</dbReference>
<dbReference type="PROSITE" id="PS50030">
    <property type="entry name" value="UBA"/>
    <property type="match status" value="1"/>
</dbReference>
<dbReference type="InterPro" id="IPR057766">
    <property type="entry name" value="Znf-C2H2_OTU1-like_C"/>
</dbReference>
<dbReference type="OrthoDB" id="10254930at2759"/>
<evidence type="ECO:0000256" key="4">
    <source>
        <dbReference type="SAM" id="MobiDB-lite"/>
    </source>
</evidence>
<comment type="caution">
    <text evidence="7">The sequence shown here is derived from an EMBL/GenBank/DDBJ whole genome shotgun (WGS) entry which is preliminary data.</text>
</comment>
<dbReference type="PROSITE" id="PS50033">
    <property type="entry name" value="UBX"/>
    <property type="match status" value="1"/>
</dbReference>
<dbReference type="GO" id="GO:0036435">
    <property type="term" value="F:K48-linked polyubiquitin modification-dependent protein binding"/>
    <property type="evidence" value="ECO:0007669"/>
    <property type="project" value="TreeGrafter"/>
</dbReference>
<dbReference type="GO" id="GO:0032435">
    <property type="term" value="P:negative regulation of proteasomal ubiquitin-dependent protein catabolic process"/>
    <property type="evidence" value="ECO:0007669"/>
    <property type="project" value="TreeGrafter"/>
</dbReference>
<sequence length="315" mass="34908">MASSDLDTLIDMGFPRERAELAVKATGGLQPAIDWLETNQDKTIEEIKQQQAGAAAADDASEEPPALKPGEEARSLVCEDCGKKFRSMNQATFHGEKTGHENFAESTEEIAPLTEEEKKQRLQELREKLAEKRAKESEQDKEDRKRNEQIRLKATKESQDIKEELQKKERLKEAAAKRAEKKADEDARKRVLAKLEADKQERKRKAEIEKAKRAGQAPPPAQPQAPLATSSGPTTSKPASAYTEARLALQTSGGRVMKTFPVETTLFEVAHALEQDGTTVNTFTTNFPKKTYDRTDFGMTLKEAGMVPSAALIIG</sequence>
<evidence type="ECO:0000313" key="7">
    <source>
        <dbReference type="EMBL" id="KAI1510738.1"/>
    </source>
</evidence>
<feature type="region of interest" description="Disordered" evidence="4">
    <location>
        <begin position="92"/>
        <end position="240"/>
    </location>
</feature>
<evidence type="ECO:0000259" key="6">
    <source>
        <dbReference type="PROSITE" id="PS50033"/>
    </source>
</evidence>
<dbReference type="Pfam" id="PF00789">
    <property type="entry name" value="UBX"/>
    <property type="match status" value="1"/>
</dbReference>
<feature type="compositionally biased region" description="Basic and acidic residues" evidence="4">
    <location>
        <begin position="94"/>
        <end position="103"/>
    </location>
</feature>
<evidence type="ECO:0000256" key="2">
    <source>
        <dbReference type="ARBA" id="ARBA00022490"/>
    </source>
</evidence>
<dbReference type="SUPFAM" id="SSF54236">
    <property type="entry name" value="Ubiquitin-like"/>
    <property type="match status" value="1"/>
</dbReference>
<feature type="compositionally biased region" description="Basic and acidic residues" evidence="4">
    <location>
        <begin position="115"/>
        <end position="212"/>
    </location>
</feature>
<dbReference type="EMBL" id="NRDI02000016">
    <property type="protein sequence ID" value="KAI1510738.1"/>
    <property type="molecule type" value="Genomic_DNA"/>
</dbReference>
<feature type="domain" description="UBX" evidence="6">
    <location>
        <begin position="282"/>
        <end position="314"/>
    </location>
</feature>
<dbReference type="Proteomes" id="UP000249757">
    <property type="component" value="Unassembled WGS sequence"/>
</dbReference>
<dbReference type="InterPro" id="IPR015940">
    <property type="entry name" value="UBA"/>
</dbReference>
<dbReference type="GO" id="GO:0031397">
    <property type="term" value="P:negative regulation of protein ubiquitination"/>
    <property type="evidence" value="ECO:0007669"/>
    <property type="project" value="TreeGrafter"/>
</dbReference>
<gene>
    <name evidence="7" type="ORF">Ptr86124_010543</name>
</gene>
<keyword evidence="3" id="KW-0175">Coiled coil</keyword>
<evidence type="ECO:0000313" key="8">
    <source>
        <dbReference type="Proteomes" id="UP000249757"/>
    </source>
</evidence>
<dbReference type="GO" id="GO:1903094">
    <property type="term" value="P:negative regulation of protein K48-linked deubiquitination"/>
    <property type="evidence" value="ECO:0007669"/>
    <property type="project" value="TreeGrafter"/>
</dbReference>